<evidence type="ECO:0000313" key="10">
    <source>
        <dbReference type="EMBL" id="TKC51253.1"/>
    </source>
</evidence>
<keyword evidence="2" id="KW-1003">Cell membrane</keyword>
<dbReference type="InterPro" id="IPR050516">
    <property type="entry name" value="Olfactory_GPCR"/>
</dbReference>
<dbReference type="GO" id="GO:0004984">
    <property type="term" value="F:olfactory receptor activity"/>
    <property type="evidence" value="ECO:0007669"/>
    <property type="project" value="InterPro"/>
</dbReference>
<name>A0A4U1FMI4_MONMO</name>
<keyword evidence="4" id="KW-0552">Olfaction</keyword>
<gene>
    <name evidence="10" type="ORF">EI555_004321</name>
</gene>
<evidence type="ECO:0000256" key="1">
    <source>
        <dbReference type="ARBA" id="ARBA00004651"/>
    </source>
</evidence>
<evidence type="ECO:0000256" key="7">
    <source>
        <dbReference type="ARBA" id="ARBA00023136"/>
    </source>
</evidence>
<dbReference type="SUPFAM" id="SSF81321">
    <property type="entry name" value="Family A G protein-coupled receptor-like"/>
    <property type="match status" value="1"/>
</dbReference>
<evidence type="ECO:0000256" key="8">
    <source>
        <dbReference type="ARBA" id="ARBA00023170"/>
    </source>
</evidence>
<protein>
    <recommendedName>
        <fullName evidence="12">G-protein coupled receptors family 1 profile domain-containing protein</fullName>
    </recommendedName>
</protein>
<dbReference type="GO" id="GO:0005886">
    <property type="term" value="C:plasma membrane"/>
    <property type="evidence" value="ECO:0007669"/>
    <property type="project" value="UniProtKB-SubCell"/>
</dbReference>
<organism evidence="10 11">
    <name type="scientific">Monodon monoceros</name>
    <name type="common">Narwhal</name>
    <name type="synonym">Ceratodon monodon</name>
    <dbReference type="NCBI Taxonomy" id="40151"/>
    <lineage>
        <taxon>Eukaryota</taxon>
        <taxon>Metazoa</taxon>
        <taxon>Chordata</taxon>
        <taxon>Craniata</taxon>
        <taxon>Vertebrata</taxon>
        <taxon>Euteleostomi</taxon>
        <taxon>Mammalia</taxon>
        <taxon>Eutheria</taxon>
        <taxon>Laurasiatheria</taxon>
        <taxon>Artiodactyla</taxon>
        <taxon>Whippomorpha</taxon>
        <taxon>Cetacea</taxon>
        <taxon>Odontoceti</taxon>
        <taxon>Monodontidae</taxon>
        <taxon>Monodon</taxon>
    </lineage>
</organism>
<dbReference type="Proteomes" id="UP000308365">
    <property type="component" value="Unassembled WGS sequence"/>
</dbReference>
<sequence length="135" mass="14950">MPIAVPALTKGSTFVGMQDSEDTTDNISRNLSGVHIYLLHFPNSSFLFLPKGKASIPSLFHTFGVCGFQISEALKMLCDFFKEQKTISFVGCDAQFFFFIGMVSTEGCLLEAMAYDWYAAISNPLLYTAFMTPTI</sequence>
<proteinExistence type="predicted"/>
<evidence type="ECO:0000256" key="3">
    <source>
        <dbReference type="ARBA" id="ARBA00022692"/>
    </source>
</evidence>
<keyword evidence="7" id="KW-0472">Membrane</keyword>
<dbReference type="EMBL" id="RWIC01000057">
    <property type="protein sequence ID" value="TKC51253.1"/>
    <property type="molecule type" value="Genomic_DNA"/>
</dbReference>
<keyword evidence="6" id="KW-0297">G-protein coupled receptor</keyword>
<evidence type="ECO:0000256" key="2">
    <source>
        <dbReference type="ARBA" id="ARBA00022475"/>
    </source>
</evidence>
<comment type="subcellular location">
    <subcellularLocation>
        <location evidence="1">Cell membrane</location>
        <topology evidence="1">Multi-pass membrane protein</topology>
    </subcellularLocation>
</comment>
<keyword evidence="3" id="KW-0812">Transmembrane</keyword>
<dbReference type="PANTHER" id="PTHR26452">
    <property type="entry name" value="OLFACTORY RECEPTOR"/>
    <property type="match status" value="1"/>
</dbReference>
<dbReference type="GO" id="GO:0004930">
    <property type="term" value="F:G protein-coupled receptor activity"/>
    <property type="evidence" value="ECO:0007669"/>
    <property type="project" value="UniProtKB-KW"/>
</dbReference>
<evidence type="ECO:0000256" key="9">
    <source>
        <dbReference type="ARBA" id="ARBA00023224"/>
    </source>
</evidence>
<keyword evidence="4" id="KW-0716">Sensory transduction</keyword>
<dbReference type="InterPro" id="IPR000725">
    <property type="entry name" value="Olfact_rcpt"/>
</dbReference>
<evidence type="ECO:0000256" key="5">
    <source>
        <dbReference type="ARBA" id="ARBA00022989"/>
    </source>
</evidence>
<accession>A0A4U1FMI4</accession>
<evidence type="ECO:0008006" key="12">
    <source>
        <dbReference type="Google" id="ProtNLM"/>
    </source>
</evidence>
<evidence type="ECO:0000256" key="4">
    <source>
        <dbReference type="ARBA" id="ARBA00022725"/>
    </source>
</evidence>
<keyword evidence="5" id="KW-1133">Transmembrane helix</keyword>
<dbReference type="AlphaFoldDB" id="A0A4U1FMI4"/>
<dbReference type="Gene3D" id="1.20.1070.10">
    <property type="entry name" value="Rhodopsin 7-helix transmembrane proteins"/>
    <property type="match status" value="1"/>
</dbReference>
<reference evidence="11" key="1">
    <citation type="journal article" date="2019" name="IScience">
        <title>Narwhal Genome Reveals Long-Term Low Genetic Diversity despite Current Large Abundance Size.</title>
        <authorList>
            <person name="Westbury M.V."/>
            <person name="Petersen B."/>
            <person name="Garde E."/>
            <person name="Heide-Jorgensen M.P."/>
            <person name="Lorenzen E.D."/>
        </authorList>
    </citation>
    <scope>NUCLEOTIDE SEQUENCE [LARGE SCALE GENOMIC DNA]</scope>
</reference>
<keyword evidence="9" id="KW-0807">Transducer</keyword>
<evidence type="ECO:0000313" key="11">
    <source>
        <dbReference type="Proteomes" id="UP000308365"/>
    </source>
</evidence>
<dbReference type="Pfam" id="PF13853">
    <property type="entry name" value="7tm_4"/>
    <property type="match status" value="1"/>
</dbReference>
<comment type="caution">
    <text evidence="10">The sequence shown here is derived from an EMBL/GenBank/DDBJ whole genome shotgun (WGS) entry which is preliminary data.</text>
</comment>
<keyword evidence="8" id="KW-0675">Receptor</keyword>
<evidence type="ECO:0000256" key="6">
    <source>
        <dbReference type="ARBA" id="ARBA00023040"/>
    </source>
</evidence>